<feature type="compositionally biased region" description="Basic and acidic residues" evidence="12">
    <location>
        <begin position="480"/>
        <end position="493"/>
    </location>
</feature>
<protein>
    <recommendedName>
        <fullName evidence="3">glycerophosphodiester phosphodiesterase</fullName>
        <ecNumber evidence="3">3.1.4.46</ecNumber>
    </recommendedName>
</protein>
<sequence>MVSFNTLSGLPPLIVAHRGASGYRPEHTIEAYELAIDMGVTVIEPDLVSTKDGVLVARHEHTLSDTTDVADRPEFADRLTTKVINGREYTNYFTEDFTLAELKTLRTVERLGEQRPESASFDGQFQIPTLDEIIALVKRVEAETGKVIAIAPETKSPSFFEGIGLNTSQMLIDKLVELDFTDPARVYIQSFETANLEALHDTIMPAAGVDLPLLQLGNTSDIEGLKAIARYADYVGPSKDAIRLRERLEAPADGDGDGVAEINFRLTGEVSPLVENAHALGLGVIPYTVRAEEGFQTLNPDGSVQTAAAEIAALIALGVDGVFTDQPDIGLEALADYLAADATDGDDAVSGGSGIDFISGGAGDDVLHGQGGDDVLDGGSGNDLLNGGAGKDTLLGGGGNDRLFGGAGNDVLKGGSGIDHLDGGDGNDVLDGGAGDDALLGGTGDDRLTGGKGNDRLEGGAGDDRLYGGEGLDILLGGDGDDRMDGGAGDDRLQGGAGNDFLHGGDGDDWIEGGAGHDRLEGGAGEDRFVFGPGSGQDRIADFTVGEDRIDLGAYGLDGFDALVLKPAGRHTRIELAEGDAVLLAGVEMSTLSASDFIFG</sequence>
<evidence type="ECO:0000256" key="11">
    <source>
        <dbReference type="ARBA" id="ARBA00047512"/>
    </source>
</evidence>
<dbReference type="RefSeq" id="WP_379595532.1">
    <property type="nucleotide sequence ID" value="NZ_JBHRTN010000008.1"/>
</dbReference>
<keyword evidence="8" id="KW-0378">Hydrolase</keyword>
<evidence type="ECO:0000256" key="1">
    <source>
        <dbReference type="ARBA" id="ARBA00004370"/>
    </source>
</evidence>
<keyword evidence="4" id="KW-0800">Toxin</keyword>
<feature type="region of interest" description="Disordered" evidence="12">
    <location>
        <begin position="480"/>
        <end position="499"/>
    </location>
</feature>
<dbReference type="EC" id="3.1.4.46" evidence="3"/>
<evidence type="ECO:0000313" key="14">
    <source>
        <dbReference type="EMBL" id="MFC3125070.1"/>
    </source>
</evidence>
<evidence type="ECO:0000256" key="3">
    <source>
        <dbReference type="ARBA" id="ARBA00012247"/>
    </source>
</evidence>
<keyword evidence="9" id="KW-0843">Virulence</keyword>
<keyword evidence="15" id="KW-1185">Reference proteome</keyword>
<feature type="region of interest" description="Disordered" evidence="12">
    <location>
        <begin position="512"/>
        <end position="531"/>
    </location>
</feature>
<dbReference type="Gene3D" id="2.150.10.10">
    <property type="entry name" value="Serralysin-like metalloprotease, C-terminal"/>
    <property type="match status" value="3"/>
</dbReference>
<dbReference type="InterPro" id="IPR003995">
    <property type="entry name" value="RTX_toxin_determinant-A"/>
</dbReference>
<keyword evidence="10" id="KW-0472">Membrane</keyword>
<evidence type="ECO:0000256" key="5">
    <source>
        <dbReference type="ARBA" id="ARBA00022729"/>
    </source>
</evidence>
<keyword evidence="7" id="KW-0319">Glycerol metabolism</keyword>
<dbReference type="InterPro" id="IPR001343">
    <property type="entry name" value="Hemolysn_Ca-bd"/>
</dbReference>
<dbReference type="InterPro" id="IPR018511">
    <property type="entry name" value="Hemolysin-typ_Ca-bd_CS"/>
</dbReference>
<comment type="subcellular location">
    <subcellularLocation>
        <location evidence="1">Membrane</location>
    </subcellularLocation>
</comment>
<keyword evidence="5" id="KW-0732">Signal</keyword>
<dbReference type="InterPro" id="IPR011049">
    <property type="entry name" value="Serralysin-like_metalloprot_C"/>
</dbReference>
<dbReference type="InterPro" id="IPR030395">
    <property type="entry name" value="GP_PDE_dom"/>
</dbReference>
<dbReference type="PANTHER" id="PTHR43620:SF7">
    <property type="entry name" value="GLYCEROPHOSPHODIESTER PHOSPHODIESTERASE GDPD5-RELATED"/>
    <property type="match status" value="1"/>
</dbReference>
<dbReference type="PROSITE" id="PS51704">
    <property type="entry name" value="GP_PDE"/>
    <property type="match status" value="1"/>
</dbReference>
<organism evidence="14 15">
    <name type="scientific">Teichococcus globiformis</name>
    <dbReference type="NCBI Taxonomy" id="2307229"/>
    <lineage>
        <taxon>Bacteria</taxon>
        <taxon>Pseudomonadati</taxon>
        <taxon>Pseudomonadota</taxon>
        <taxon>Alphaproteobacteria</taxon>
        <taxon>Acetobacterales</taxon>
        <taxon>Roseomonadaceae</taxon>
        <taxon>Roseomonas</taxon>
    </lineage>
</organism>
<evidence type="ECO:0000313" key="15">
    <source>
        <dbReference type="Proteomes" id="UP001595593"/>
    </source>
</evidence>
<dbReference type="Gene3D" id="3.20.20.190">
    <property type="entry name" value="Phosphatidylinositol (PI) phosphodiesterase"/>
    <property type="match status" value="1"/>
</dbReference>
<dbReference type="InterPro" id="IPR017946">
    <property type="entry name" value="PLC-like_Pdiesterase_TIM-brl"/>
</dbReference>
<evidence type="ECO:0000256" key="8">
    <source>
        <dbReference type="ARBA" id="ARBA00022801"/>
    </source>
</evidence>
<evidence type="ECO:0000256" key="10">
    <source>
        <dbReference type="ARBA" id="ARBA00023136"/>
    </source>
</evidence>
<dbReference type="EMBL" id="JBHRTN010000008">
    <property type="protein sequence ID" value="MFC3125070.1"/>
    <property type="molecule type" value="Genomic_DNA"/>
</dbReference>
<comment type="similarity">
    <text evidence="2">Belongs to the glycerophosphoryl diester phosphodiesterase family.</text>
</comment>
<accession>A0ABV7FY04</accession>
<feature type="region of interest" description="Disordered" evidence="12">
    <location>
        <begin position="432"/>
        <end position="463"/>
    </location>
</feature>
<dbReference type="Proteomes" id="UP001595593">
    <property type="component" value="Unassembled WGS sequence"/>
</dbReference>
<dbReference type="PANTHER" id="PTHR43620">
    <property type="entry name" value="GLYCEROPHOSPHORYL DIESTER PHOSPHODIESTERASE"/>
    <property type="match status" value="1"/>
</dbReference>
<dbReference type="SUPFAM" id="SSF51695">
    <property type="entry name" value="PLC-like phosphodiesterases"/>
    <property type="match status" value="1"/>
</dbReference>
<evidence type="ECO:0000256" key="6">
    <source>
        <dbReference type="ARBA" id="ARBA00022737"/>
    </source>
</evidence>
<name>A0ABV7FY04_9PROT</name>
<evidence type="ECO:0000256" key="9">
    <source>
        <dbReference type="ARBA" id="ARBA00023026"/>
    </source>
</evidence>
<dbReference type="Pfam" id="PF00353">
    <property type="entry name" value="HemolysinCabind"/>
    <property type="match status" value="4"/>
</dbReference>
<evidence type="ECO:0000256" key="7">
    <source>
        <dbReference type="ARBA" id="ARBA00022798"/>
    </source>
</evidence>
<feature type="compositionally biased region" description="Basic and acidic residues" evidence="12">
    <location>
        <begin position="515"/>
        <end position="529"/>
    </location>
</feature>
<dbReference type="PRINTS" id="PR01488">
    <property type="entry name" value="RTXTOXINA"/>
</dbReference>
<comment type="catalytic activity">
    <reaction evidence="11">
        <text>a sn-glycero-3-phosphodiester + H2O = an alcohol + sn-glycerol 3-phosphate + H(+)</text>
        <dbReference type="Rhea" id="RHEA:12969"/>
        <dbReference type="ChEBI" id="CHEBI:15377"/>
        <dbReference type="ChEBI" id="CHEBI:15378"/>
        <dbReference type="ChEBI" id="CHEBI:30879"/>
        <dbReference type="ChEBI" id="CHEBI:57597"/>
        <dbReference type="ChEBI" id="CHEBI:83408"/>
        <dbReference type="EC" id="3.1.4.46"/>
    </reaction>
</comment>
<reference evidence="15" key="1">
    <citation type="journal article" date="2019" name="Int. J. Syst. Evol. Microbiol.">
        <title>The Global Catalogue of Microorganisms (GCM) 10K type strain sequencing project: providing services to taxonomists for standard genome sequencing and annotation.</title>
        <authorList>
            <consortium name="The Broad Institute Genomics Platform"/>
            <consortium name="The Broad Institute Genome Sequencing Center for Infectious Disease"/>
            <person name="Wu L."/>
            <person name="Ma J."/>
        </authorList>
    </citation>
    <scope>NUCLEOTIDE SEQUENCE [LARGE SCALE GENOMIC DNA]</scope>
    <source>
        <strain evidence="15">KCTC 52094</strain>
    </source>
</reference>
<evidence type="ECO:0000259" key="13">
    <source>
        <dbReference type="PROSITE" id="PS51704"/>
    </source>
</evidence>
<keyword evidence="6" id="KW-0677">Repeat</keyword>
<dbReference type="Pfam" id="PF03009">
    <property type="entry name" value="GDPD"/>
    <property type="match status" value="1"/>
</dbReference>
<evidence type="ECO:0000256" key="12">
    <source>
        <dbReference type="SAM" id="MobiDB-lite"/>
    </source>
</evidence>
<dbReference type="PRINTS" id="PR00313">
    <property type="entry name" value="CABNDNGRPT"/>
</dbReference>
<dbReference type="SUPFAM" id="SSF51120">
    <property type="entry name" value="beta-Roll"/>
    <property type="match status" value="2"/>
</dbReference>
<evidence type="ECO:0000256" key="4">
    <source>
        <dbReference type="ARBA" id="ARBA00022656"/>
    </source>
</evidence>
<proteinExistence type="inferred from homology"/>
<feature type="domain" description="GP-PDE" evidence="13">
    <location>
        <begin position="12"/>
        <end position="334"/>
    </location>
</feature>
<feature type="compositionally biased region" description="Basic and acidic residues" evidence="12">
    <location>
        <begin position="444"/>
        <end position="463"/>
    </location>
</feature>
<dbReference type="PROSITE" id="PS00330">
    <property type="entry name" value="HEMOLYSIN_CALCIUM"/>
    <property type="match status" value="7"/>
</dbReference>
<comment type="caution">
    <text evidence="14">The sequence shown here is derived from an EMBL/GenBank/DDBJ whole genome shotgun (WGS) entry which is preliminary data.</text>
</comment>
<gene>
    <name evidence="14" type="ORF">ACFOD4_08360</name>
</gene>
<evidence type="ECO:0000256" key="2">
    <source>
        <dbReference type="ARBA" id="ARBA00007277"/>
    </source>
</evidence>